<evidence type="ECO:0000256" key="2">
    <source>
        <dbReference type="ARBA" id="ARBA00022448"/>
    </source>
</evidence>
<feature type="transmembrane region" description="Helical" evidence="9">
    <location>
        <begin position="7"/>
        <end position="29"/>
    </location>
</feature>
<dbReference type="InterPro" id="IPR044726">
    <property type="entry name" value="ABCC_6TM_D2"/>
</dbReference>
<dbReference type="GO" id="GO:0005524">
    <property type="term" value="F:ATP binding"/>
    <property type="evidence" value="ECO:0007669"/>
    <property type="project" value="UniProtKB-KW"/>
</dbReference>
<dbReference type="CDD" id="cd18580">
    <property type="entry name" value="ABC_6TM_ABCC_D2"/>
    <property type="match status" value="1"/>
</dbReference>
<keyword evidence="3 9" id="KW-0812">Transmembrane</keyword>
<keyword evidence="12" id="KW-1185">Reference proteome</keyword>
<dbReference type="InterPro" id="IPR011527">
    <property type="entry name" value="ABC1_TM_dom"/>
</dbReference>
<evidence type="ECO:0000256" key="4">
    <source>
        <dbReference type="ARBA" id="ARBA00022737"/>
    </source>
</evidence>
<evidence type="ECO:0000256" key="8">
    <source>
        <dbReference type="ARBA" id="ARBA00023136"/>
    </source>
</evidence>
<protein>
    <recommendedName>
        <fullName evidence="10">ABC transmembrane type-1 domain-containing protein</fullName>
    </recommendedName>
</protein>
<evidence type="ECO:0000256" key="5">
    <source>
        <dbReference type="ARBA" id="ARBA00022741"/>
    </source>
</evidence>
<evidence type="ECO:0000256" key="6">
    <source>
        <dbReference type="ARBA" id="ARBA00022840"/>
    </source>
</evidence>
<comment type="caution">
    <text evidence="11">The sequence shown here is derived from an EMBL/GenBank/DDBJ whole genome shotgun (WGS) entry which is preliminary data.</text>
</comment>
<evidence type="ECO:0000256" key="1">
    <source>
        <dbReference type="ARBA" id="ARBA00004127"/>
    </source>
</evidence>
<feature type="transmembrane region" description="Helical" evidence="9">
    <location>
        <begin position="70"/>
        <end position="99"/>
    </location>
</feature>
<keyword evidence="4" id="KW-0677">Repeat</keyword>
<dbReference type="SUPFAM" id="SSF90123">
    <property type="entry name" value="ABC transporter transmembrane region"/>
    <property type="match status" value="1"/>
</dbReference>
<dbReference type="Gene3D" id="1.20.1560.10">
    <property type="entry name" value="ABC transporter type 1, transmembrane domain"/>
    <property type="match status" value="1"/>
</dbReference>
<evidence type="ECO:0000259" key="10">
    <source>
        <dbReference type="PROSITE" id="PS50929"/>
    </source>
</evidence>
<dbReference type="Proteomes" id="UP001632037">
    <property type="component" value="Unassembled WGS sequence"/>
</dbReference>
<evidence type="ECO:0000256" key="9">
    <source>
        <dbReference type="SAM" id="Phobius"/>
    </source>
</evidence>
<keyword evidence="5" id="KW-0547">Nucleotide-binding</keyword>
<gene>
    <name evidence="11" type="ORF">V7S43_010671</name>
</gene>
<proteinExistence type="predicted"/>
<evidence type="ECO:0000313" key="12">
    <source>
        <dbReference type="Proteomes" id="UP001632037"/>
    </source>
</evidence>
<keyword evidence="7 9" id="KW-1133">Transmembrane helix</keyword>
<feature type="domain" description="ABC transmembrane type-1" evidence="10">
    <location>
        <begin position="5"/>
        <end position="230"/>
    </location>
</feature>
<dbReference type="PROSITE" id="PS50929">
    <property type="entry name" value="ABC_TM1F"/>
    <property type="match status" value="1"/>
</dbReference>
<dbReference type="InterPro" id="IPR050173">
    <property type="entry name" value="ABC_transporter_C-like"/>
</dbReference>
<dbReference type="PANTHER" id="PTHR24223:SF443">
    <property type="entry name" value="MULTIDRUG-RESISTANCE LIKE PROTEIN 1, ISOFORM I"/>
    <property type="match status" value="1"/>
</dbReference>
<evidence type="ECO:0000256" key="7">
    <source>
        <dbReference type="ARBA" id="ARBA00022989"/>
    </source>
</evidence>
<name>A0ABD3FD34_9STRA</name>
<dbReference type="EMBL" id="JBIMZQ010000024">
    <property type="protein sequence ID" value="KAL3664347.1"/>
    <property type="molecule type" value="Genomic_DNA"/>
</dbReference>
<dbReference type="AlphaFoldDB" id="A0ABD3FD34"/>
<dbReference type="InterPro" id="IPR036640">
    <property type="entry name" value="ABC1_TM_sf"/>
</dbReference>
<dbReference type="PANTHER" id="PTHR24223">
    <property type="entry name" value="ATP-BINDING CASSETTE SUB-FAMILY C"/>
    <property type="match status" value="1"/>
</dbReference>
<keyword evidence="6" id="KW-0067">ATP-binding</keyword>
<keyword evidence="8 9" id="KW-0472">Membrane</keyword>
<evidence type="ECO:0000313" key="11">
    <source>
        <dbReference type="EMBL" id="KAL3664347.1"/>
    </source>
</evidence>
<sequence>MVLNRSVCVVFVGLGGANFLFGAMTDALLRAPMRFFQTNPIGRIVNRYGTDMGSIDFQMPLIYGGFLADFFVSVCQLITAAYMVNFLGLLVLPLAWIYAKVANFSLSSSSEITRLQRMVSSPVLSLVSQCKEVATVLRAFGPDYISQMVHVMFQRIDQSTKAAYVKTVTEKWYIVRIQLVGCAVVVGIVSALVYLRFFLSPGLVGLAFTYALNVDGGLANIVRQWSYVELIMVSPERVMEYASLQPEGENKLIQVEPDAEWPHQGAIEFKNVVFSYSERQVDVVLKKFHSVSRRRRRWGS</sequence>
<reference evidence="11 12" key="1">
    <citation type="submission" date="2024-09" db="EMBL/GenBank/DDBJ databases">
        <title>Genome sequencing and assembly of Phytophthora oleae, isolate VK10A, causative agent of rot of olive drupes.</title>
        <authorList>
            <person name="Conti Taguali S."/>
            <person name="Riolo M."/>
            <person name="La Spada F."/>
            <person name="Cacciola S.O."/>
            <person name="Dionisio G."/>
        </authorList>
    </citation>
    <scope>NUCLEOTIDE SEQUENCE [LARGE SCALE GENOMIC DNA]</scope>
    <source>
        <strain evidence="11 12">VK10A</strain>
    </source>
</reference>
<accession>A0ABD3FD34</accession>
<feature type="transmembrane region" description="Helical" evidence="9">
    <location>
        <begin position="173"/>
        <end position="197"/>
    </location>
</feature>
<comment type="subcellular location">
    <subcellularLocation>
        <location evidence="1">Endomembrane system</location>
        <topology evidence="1">Multi-pass membrane protein</topology>
    </subcellularLocation>
</comment>
<dbReference type="Pfam" id="PF00664">
    <property type="entry name" value="ABC_membrane"/>
    <property type="match status" value="1"/>
</dbReference>
<dbReference type="GO" id="GO:0012505">
    <property type="term" value="C:endomembrane system"/>
    <property type="evidence" value="ECO:0007669"/>
    <property type="project" value="UniProtKB-SubCell"/>
</dbReference>
<keyword evidence="2" id="KW-0813">Transport</keyword>
<evidence type="ECO:0000256" key="3">
    <source>
        <dbReference type="ARBA" id="ARBA00022692"/>
    </source>
</evidence>
<organism evidence="11 12">
    <name type="scientific">Phytophthora oleae</name>
    <dbReference type="NCBI Taxonomy" id="2107226"/>
    <lineage>
        <taxon>Eukaryota</taxon>
        <taxon>Sar</taxon>
        <taxon>Stramenopiles</taxon>
        <taxon>Oomycota</taxon>
        <taxon>Peronosporomycetes</taxon>
        <taxon>Peronosporales</taxon>
        <taxon>Peronosporaceae</taxon>
        <taxon>Phytophthora</taxon>
    </lineage>
</organism>